<feature type="transmembrane region" description="Helical" evidence="13">
    <location>
        <begin position="51"/>
        <end position="75"/>
    </location>
</feature>
<evidence type="ECO:0000256" key="3">
    <source>
        <dbReference type="ARBA" id="ARBA00021665"/>
    </source>
</evidence>
<comment type="subunit">
    <text evidence="11">PSII is composed of 1 copy each of membrane proteins PsbA, PsbB, PsbC, PsbD, PsbE, PsbF, PsbH, PsbI, PsbJ, PsbK, PsbL, PsbM, PsbT, PsbY, PsbZ, Psb30/Ycf12, at least 3 peripheral proteins of the oxygen-evolving complex and a large number of cofactors. It forms dimeric complexes.</text>
</comment>
<comment type="similarity">
    <text evidence="2 12">Belongs to the PsbZ family.</text>
</comment>
<accession>A0A2I0AIZ1</accession>
<dbReference type="InterPro" id="IPR002644">
    <property type="entry name" value="PSII_PsbZ"/>
</dbReference>
<keyword evidence="7 13" id="KW-1133">Transmembrane helix</keyword>
<evidence type="ECO:0000256" key="7">
    <source>
        <dbReference type="ARBA" id="ARBA00022989"/>
    </source>
</evidence>
<dbReference type="OrthoDB" id="769790at2759"/>
<dbReference type="STRING" id="1088818.A0A2I0AIZ1"/>
<keyword evidence="5 12" id="KW-0602">Photosynthesis</keyword>
<evidence type="ECO:0000256" key="11">
    <source>
        <dbReference type="ARBA" id="ARBA00038734"/>
    </source>
</evidence>
<dbReference type="InterPro" id="IPR036512">
    <property type="entry name" value="PSII_PsbZ_sf"/>
</dbReference>
<dbReference type="SUPFAM" id="SSF161055">
    <property type="entry name" value="PsbZ-like"/>
    <property type="match status" value="1"/>
</dbReference>
<keyword evidence="15" id="KW-1185">Reference proteome</keyword>
<evidence type="ECO:0000256" key="12">
    <source>
        <dbReference type="RuleBase" id="RU003472"/>
    </source>
</evidence>
<dbReference type="GO" id="GO:0042549">
    <property type="term" value="P:photosystem II stabilization"/>
    <property type="evidence" value="ECO:0007669"/>
    <property type="project" value="InterPro"/>
</dbReference>
<dbReference type="EMBL" id="KZ451979">
    <property type="protein sequence ID" value="PKA55508.1"/>
    <property type="molecule type" value="Genomic_DNA"/>
</dbReference>
<reference evidence="14 15" key="1">
    <citation type="journal article" date="2017" name="Nature">
        <title>The Apostasia genome and the evolution of orchids.</title>
        <authorList>
            <person name="Zhang G.Q."/>
            <person name="Liu K.W."/>
            <person name="Li Z."/>
            <person name="Lohaus R."/>
            <person name="Hsiao Y.Y."/>
            <person name="Niu S.C."/>
            <person name="Wang J.Y."/>
            <person name="Lin Y.C."/>
            <person name="Xu Q."/>
            <person name="Chen L.J."/>
            <person name="Yoshida K."/>
            <person name="Fujiwara S."/>
            <person name="Wang Z.W."/>
            <person name="Zhang Y.Q."/>
            <person name="Mitsuda N."/>
            <person name="Wang M."/>
            <person name="Liu G.H."/>
            <person name="Pecoraro L."/>
            <person name="Huang H.X."/>
            <person name="Xiao X.J."/>
            <person name="Lin M."/>
            <person name="Wu X.Y."/>
            <person name="Wu W.L."/>
            <person name="Chen Y.Y."/>
            <person name="Chang S.B."/>
            <person name="Sakamoto S."/>
            <person name="Ohme-Takagi M."/>
            <person name="Yagi M."/>
            <person name="Zeng S.J."/>
            <person name="Shen C.Y."/>
            <person name="Yeh C.M."/>
            <person name="Luo Y.B."/>
            <person name="Tsai W.C."/>
            <person name="Van de Peer Y."/>
            <person name="Liu Z.J."/>
        </authorList>
    </citation>
    <scope>NUCLEOTIDE SEQUENCE [LARGE SCALE GENOMIC DNA]</scope>
    <source>
        <strain evidence="15">cv. Shenzhen</strain>
        <tissue evidence="14">Stem</tissue>
    </source>
</reference>
<keyword evidence="4 12" id="KW-0674">Reaction center</keyword>
<keyword evidence="6 12" id="KW-0812">Transmembrane</keyword>
<dbReference type="AlphaFoldDB" id="A0A2I0AIZ1"/>
<evidence type="ECO:0000313" key="14">
    <source>
        <dbReference type="EMBL" id="PKA55508.1"/>
    </source>
</evidence>
<evidence type="ECO:0000256" key="6">
    <source>
        <dbReference type="ARBA" id="ARBA00022692"/>
    </source>
</evidence>
<evidence type="ECO:0000256" key="10">
    <source>
        <dbReference type="ARBA" id="ARBA00023276"/>
    </source>
</evidence>
<dbReference type="Gene3D" id="1.10.287.740">
    <property type="entry name" value="Photosystem II PsbZ, reaction centre"/>
    <property type="match status" value="1"/>
</dbReference>
<comment type="function">
    <text evidence="12">Controls the interaction of photosystem II (PSII) cores with the light-harvesting antenna, regulates electron flow through the 2 photosystem reaction centers. PSII is a light-driven water plastoquinone oxidoreductase, using light energy to abstract electrons from H(2)O, generating a proton gradient subsequently used for ATP formation.</text>
</comment>
<evidence type="ECO:0000256" key="13">
    <source>
        <dbReference type="SAM" id="Phobius"/>
    </source>
</evidence>
<proteinExistence type="inferred from homology"/>
<dbReference type="GO" id="GO:0015979">
    <property type="term" value="P:photosynthesis"/>
    <property type="evidence" value="ECO:0007669"/>
    <property type="project" value="UniProtKB-KW"/>
</dbReference>
<keyword evidence="10 12" id="KW-0604">Photosystem II</keyword>
<evidence type="ECO:0000256" key="1">
    <source>
        <dbReference type="ARBA" id="ARBA00004370"/>
    </source>
</evidence>
<gene>
    <name evidence="14" type="primary">psbZ</name>
    <name evidence="14" type="ORF">AXF42_Ash006710</name>
</gene>
<dbReference type="Pfam" id="PF01737">
    <property type="entry name" value="Ycf9"/>
    <property type="match status" value="1"/>
</dbReference>
<name>A0A2I0AIZ1_9ASPA</name>
<evidence type="ECO:0000256" key="5">
    <source>
        <dbReference type="ARBA" id="ARBA00022531"/>
    </source>
</evidence>
<evidence type="ECO:0000256" key="8">
    <source>
        <dbReference type="ARBA" id="ARBA00023078"/>
    </source>
</evidence>
<dbReference type="GO" id="GO:0009539">
    <property type="term" value="C:photosystem II reaction center"/>
    <property type="evidence" value="ECO:0007669"/>
    <property type="project" value="InterPro"/>
</dbReference>
<evidence type="ECO:0000256" key="9">
    <source>
        <dbReference type="ARBA" id="ARBA00023136"/>
    </source>
</evidence>
<evidence type="ECO:0000256" key="2">
    <source>
        <dbReference type="ARBA" id="ARBA00008367"/>
    </source>
</evidence>
<keyword evidence="9 13" id="KW-0472">Membrane</keyword>
<sequence length="90" mass="9615">MPSIIYTVKQEMKMLHIIVTKVTVNVSLSMRGGSSGIVFLLVAWRITNMTIAFQLAVFALIATSVILLISVPVVFASSVSSQAVGGECDL</sequence>
<protein>
    <recommendedName>
        <fullName evidence="3 12">Photosystem II reaction center protein Z</fullName>
    </recommendedName>
</protein>
<evidence type="ECO:0000256" key="4">
    <source>
        <dbReference type="ARBA" id="ARBA00022469"/>
    </source>
</evidence>
<evidence type="ECO:0000313" key="15">
    <source>
        <dbReference type="Proteomes" id="UP000236161"/>
    </source>
</evidence>
<comment type="subcellular location">
    <subcellularLocation>
        <location evidence="1">Membrane</location>
    </subcellularLocation>
</comment>
<dbReference type="Proteomes" id="UP000236161">
    <property type="component" value="Unassembled WGS sequence"/>
</dbReference>
<organism evidence="14 15">
    <name type="scientific">Apostasia shenzhenica</name>
    <dbReference type="NCBI Taxonomy" id="1088818"/>
    <lineage>
        <taxon>Eukaryota</taxon>
        <taxon>Viridiplantae</taxon>
        <taxon>Streptophyta</taxon>
        <taxon>Embryophyta</taxon>
        <taxon>Tracheophyta</taxon>
        <taxon>Spermatophyta</taxon>
        <taxon>Magnoliopsida</taxon>
        <taxon>Liliopsida</taxon>
        <taxon>Asparagales</taxon>
        <taxon>Orchidaceae</taxon>
        <taxon>Apostasioideae</taxon>
        <taxon>Apostasia</taxon>
    </lineage>
</organism>
<keyword evidence="8 12" id="KW-0793">Thylakoid</keyword>